<protein>
    <submittedName>
        <fullName evidence="1">Uncharacterized protein</fullName>
    </submittedName>
</protein>
<evidence type="ECO:0000313" key="1">
    <source>
        <dbReference type="EMBL" id="CQR72591.1"/>
    </source>
</evidence>
<evidence type="ECO:0000313" key="2">
    <source>
        <dbReference type="Proteomes" id="UP000049855"/>
    </source>
</evidence>
<dbReference type="Proteomes" id="UP000049855">
    <property type="component" value="Unassembled WGS sequence"/>
</dbReference>
<dbReference type="RefSeq" id="WP_021167305.1">
    <property type="nucleotide sequence ID" value="NZ_CTRP01000010.1"/>
</dbReference>
<proteinExistence type="predicted"/>
<dbReference type="AlphaFoldDB" id="A0A0U1KYU4"/>
<sequence>MNYRVLYVILTLSEEPEVFPAEDYRYNQENSCHELLITVFDQKLWVDTRAVKLKKVSGATFCWQEYEQGQYIELNQSDTVCPECGWWRCHVCGSCRCNKPLKQD</sequence>
<organism evidence="1 2">
    <name type="scientific">Sporomusa ovata</name>
    <dbReference type="NCBI Taxonomy" id="2378"/>
    <lineage>
        <taxon>Bacteria</taxon>
        <taxon>Bacillati</taxon>
        <taxon>Bacillota</taxon>
        <taxon>Negativicutes</taxon>
        <taxon>Selenomonadales</taxon>
        <taxon>Sporomusaceae</taxon>
        <taxon>Sporomusa</taxon>
    </lineage>
</organism>
<reference evidence="2" key="1">
    <citation type="submission" date="2015-03" db="EMBL/GenBank/DDBJ databases">
        <authorList>
            <person name="Nijsse Bart"/>
        </authorList>
    </citation>
    <scope>NUCLEOTIDE SEQUENCE [LARGE SCALE GENOMIC DNA]</scope>
</reference>
<name>A0A0U1KYU4_9FIRM</name>
<gene>
    <name evidence="1" type="ORF">SpAn4DRAFT_3051</name>
</gene>
<dbReference type="EMBL" id="CTRP01000010">
    <property type="protein sequence ID" value="CQR72591.1"/>
    <property type="molecule type" value="Genomic_DNA"/>
</dbReference>
<keyword evidence="2" id="KW-1185">Reference proteome</keyword>
<accession>A0A0U1KYU4</accession>